<dbReference type="InterPro" id="IPR039952">
    <property type="entry name" value="Aex-2"/>
</dbReference>
<keyword evidence="10" id="KW-1185">Reference proteome</keyword>
<feature type="transmembrane region" description="Helical" evidence="5">
    <location>
        <begin position="37"/>
        <end position="57"/>
    </location>
</feature>
<dbReference type="InterPro" id="IPR017452">
    <property type="entry name" value="GPCR_Rhodpsn_7TM"/>
</dbReference>
<evidence type="ECO:0000256" key="5">
    <source>
        <dbReference type="SAM" id="Phobius"/>
    </source>
</evidence>
<evidence type="ECO:0000256" key="4">
    <source>
        <dbReference type="ARBA" id="ARBA00023136"/>
    </source>
</evidence>
<dbReference type="SUPFAM" id="SSF81321">
    <property type="entry name" value="Family A G protein-coupled receptor-like"/>
    <property type="match status" value="1"/>
</dbReference>
<dbReference type="Gene3D" id="1.20.1070.10">
    <property type="entry name" value="Rhodopsin 7-helix transmembrane proteins"/>
    <property type="match status" value="1"/>
</dbReference>
<evidence type="ECO:0000313" key="9">
    <source>
        <dbReference type="Proteomes" id="UP000095284"/>
    </source>
</evidence>
<feature type="transmembrane region" description="Helical" evidence="5">
    <location>
        <begin position="254"/>
        <end position="272"/>
    </location>
</feature>
<dbReference type="eggNOG" id="ENOG502S3P1">
    <property type="taxonomic scope" value="Eukaryota"/>
</dbReference>
<dbReference type="Proteomes" id="UP000095284">
    <property type="component" value="Unplaced"/>
</dbReference>
<gene>
    <name evidence="7" type="ORF">BXYJ_LOCUS15499</name>
</gene>
<dbReference type="GO" id="GO:0016020">
    <property type="term" value="C:membrane"/>
    <property type="evidence" value="ECO:0007669"/>
    <property type="project" value="UniProtKB-SubCell"/>
</dbReference>
<evidence type="ECO:0000256" key="2">
    <source>
        <dbReference type="ARBA" id="ARBA00022692"/>
    </source>
</evidence>
<dbReference type="PROSITE" id="PS50262">
    <property type="entry name" value="G_PROTEIN_RECEP_F1_2"/>
    <property type="match status" value="1"/>
</dbReference>
<comment type="subcellular location">
    <subcellularLocation>
        <location evidence="1">Membrane</location>
    </subcellularLocation>
</comment>
<sequence>MDETNASAPEPPGDFCRNPQIVSPQFIIGFTEITDCALLFCTVVSSCLQLFILQRAYQHIRRRTADKCLHVFLFSMTLADFILTGICYPIEFSPRTNFFPEFPFAINAAMHMLCWISLIVSSVSLVFMNIDKLVYFQFPLRYSAHFTRRRSLIICTLCWTLSTAFVVFAWVRHSFRCVDDNCATLAIFPNRLHIYIPFMLSVGVIPTVTSLTVALYILKIMQFHRKQIMQEKLLCSPNTNESRQNSVFMARMRTFYFVFMTTVFTAITLLPYRFVGIYRALNPSRRNECATILVFWIFMYMVYLNSIVNPLLTVTILPQYRLKCFERFSLRLQKKTKEPETGITHRESL</sequence>
<reference evidence="11" key="1">
    <citation type="submission" date="2016-11" db="UniProtKB">
        <authorList>
            <consortium name="WormBaseParasite"/>
        </authorList>
    </citation>
    <scope>IDENTIFICATION</scope>
</reference>
<dbReference type="WBParaSite" id="BXY_0987400.1">
    <property type="protein sequence ID" value="BXY_0987400.1"/>
    <property type="gene ID" value="BXY_0987400"/>
</dbReference>
<dbReference type="CDD" id="cd00637">
    <property type="entry name" value="7tm_classA_rhodopsin-like"/>
    <property type="match status" value="1"/>
</dbReference>
<dbReference type="PRINTS" id="PR00237">
    <property type="entry name" value="GPCRRHODOPSN"/>
</dbReference>
<proteinExistence type="predicted"/>
<feature type="transmembrane region" description="Helical" evidence="5">
    <location>
        <begin position="194"/>
        <end position="218"/>
    </location>
</feature>
<keyword evidence="2 5" id="KW-0812">Transmembrane</keyword>
<feature type="domain" description="G-protein coupled receptors family 1 profile" evidence="6">
    <location>
        <begin position="45"/>
        <end position="313"/>
    </location>
</feature>
<evidence type="ECO:0000313" key="8">
    <source>
        <dbReference type="EMBL" id="CAG9131776.1"/>
    </source>
</evidence>
<name>A0A1I7SA27_BURXY</name>
<feature type="transmembrane region" description="Helical" evidence="5">
    <location>
        <begin position="104"/>
        <end position="130"/>
    </location>
</feature>
<accession>A0A1I7SA27</accession>
<evidence type="ECO:0000313" key="10">
    <source>
        <dbReference type="Proteomes" id="UP000659654"/>
    </source>
</evidence>
<keyword evidence="3 5" id="KW-1133">Transmembrane helix</keyword>
<dbReference type="PANTHER" id="PTHR21643:SF6">
    <property type="entry name" value="G-PROTEIN COUPLED RECEPTORS FAMILY 1 PROFILE DOMAIN-CONTAINING PROTEIN"/>
    <property type="match status" value="1"/>
</dbReference>
<evidence type="ECO:0000259" key="6">
    <source>
        <dbReference type="PROSITE" id="PS50262"/>
    </source>
</evidence>
<dbReference type="Proteomes" id="UP000582659">
    <property type="component" value="Unassembled WGS sequence"/>
</dbReference>
<evidence type="ECO:0000313" key="7">
    <source>
        <dbReference type="EMBL" id="CAD5235408.1"/>
    </source>
</evidence>
<feature type="transmembrane region" description="Helical" evidence="5">
    <location>
        <begin position="69"/>
        <end position="92"/>
    </location>
</feature>
<evidence type="ECO:0000313" key="11">
    <source>
        <dbReference type="WBParaSite" id="BXY_0987400.1"/>
    </source>
</evidence>
<dbReference type="GO" id="GO:0008188">
    <property type="term" value="F:neuropeptide receptor activity"/>
    <property type="evidence" value="ECO:0007669"/>
    <property type="project" value="InterPro"/>
</dbReference>
<feature type="transmembrane region" description="Helical" evidence="5">
    <location>
        <begin position="292"/>
        <end position="317"/>
    </location>
</feature>
<protein>
    <submittedName>
        <fullName evidence="7">(pine wood nematode) hypothetical protein</fullName>
    </submittedName>
    <submittedName>
        <fullName evidence="11">G_PROTEIN_RECEP_F1_2 domain-containing protein</fullName>
    </submittedName>
</protein>
<keyword evidence="4 5" id="KW-0472">Membrane</keyword>
<dbReference type="PANTHER" id="PTHR21643">
    <property type="entry name" value="G-PROTEIN COUPLED RECEPTORS FAMILY 1 PROFILE DOMAIN-CONTAINING PROTEIN-RELATED"/>
    <property type="match status" value="1"/>
</dbReference>
<reference evidence="8" key="2">
    <citation type="submission" date="2020-08" db="EMBL/GenBank/DDBJ databases">
        <authorList>
            <person name="Kikuchi T."/>
        </authorList>
    </citation>
    <scope>NUCLEOTIDE SEQUENCE</scope>
    <source>
        <strain evidence="7">Ka4C1</strain>
    </source>
</reference>
<dbReference type="AlphaFoldDB" id="A0A1I7SA27"/>
<dbReference type="EMBL" id="CAJFCV020000006">
    <property type="protein sequence ID" value="CAG9131776.1"/>
    <property type="molecule type" value="Genomic_DNA"/>
</dbReference>
<feature type="transmembrane region" description="Helical" evidence="5">
    <location>
        <begin position="151"/>
        <end position="171"/>
    </location>
</feature>
<dbReference type="OrthoDB" id="5865902at2759"/>
<dbReference type="InterPro" id="IPR000276">
    <property type="entry name" value="GPCR_Rhodpsn"/>
</dbReference>
<evidence type="ECO:0000256" key="3">
    <source>
        <dbReference type="ARBA" id="ARBA00022989"/>
    </source>
</evidence>
<evidence type="ECO:0000256" key="1">
    <source>
        <dbReference type="ARBA" id="ARBA00004370"/>
    </source>
</evidence>
<dbReference type="EMBL" id="CAJFDI010000006">
    <property type="protein sequence ID" value="CAD5235408.1"/>
    <property type="molecule type" value="Genomic_DNA"/>
</dbReference>
<dbReference type="Proteomes" id="UP000659654">
    <property type="component" value="Unassembled WGS sequence"/>
</dbReference>
<dbReference type="Pfam" id="PF00001">
    <property type="entry name" value="7tm_1"/>
    <property type="match status" value="1"/>
</dbReference>
<organism evidence="9 11">
    <name type="scientific">Bursaphelenchus xylophilus</name>
    <name type="common">Pinewood nematode worm</name>
    <name type="synonym">Aphelenchoides xylophilus</name>
    <dbReference type="NCBI Taxonomy" id="6326"/>
    <lineage>
        <taxon>Eukaryota</taxon>
        <taxon>Metazoa</taxon>
        <taxon>Ecdysozoa</taxon>
        <taxon>Nematoda</taxon>
        <taxon>Chromadorea</taxon>
        <taxon>Rhabditida</taxon>
        <taxon>Tylenchina</taxon>
        <taxon>Tylenchomorpha</taxon>
        <taxon>Aphelenchoidea</taxon>
        <taxon>Aphelenchoididae</taxon>
        <taxon>Bursaphelenchus</taxon>
    </lineage>
</organism>